<dbReference type="Pfam" id="PF05043">
    <property type="entry name" value="Mga"/>
    <property type="match status" value="1"/>
</dbReference>
<dbReference type="AlphaFoldDB" id="A0A1C4A738"/>
<dbReference type="Gene3D" id="1.10.10.10">
    <property type="entry name" value="Winged helix-like DNA-binding domain superfamily/Winged helix DNA-binding domain"/>
    <property type="match status" value="2"/>
</dbReference>
<keyword evidence="9" id="KW-1185">Reference proteome</keyword>
<proteinExistence type="predicted"/>
<dbReference type="GO" id="GO:0006355">
    <property type="term" value="P:regulation of DNA-templated transcription"/>
    <property type="evidence" value="ECO:0007669"/>
    <property type="project" value="InterPro"/>
</dbReference>
<evidence type="ECO:0000256" key="3">
    <source>
        <dbReference type="ARBA" id="ARBA00023015"/>
    </source>
</evidence>
<dbReference type="InterPro" id="IPR036388">
    <property type="entry name" value="WH-like_DNA-bd_sf"/>
</dbReference>
<dbReference type="GO" id="GO:0008982">
    <property type="term" value="F:protein-N(PI)-phosphohistidine-sugar phosphotransferase activity"/>
    <property type="evidence" value="ECO:0007669"/>
    <property type="project" value="InterPro"/>
</dbReference>
<dbReference type="InterPro" id="IPR050661">
    <property type="entry name" value="BglG_antiterminators"/>
</dbReference>
<dbReference type="InterPro" id="IPR007737">
    <property type="entry name" value="Mga_HTH"/>
</dbReference>
<name>A0A1C4A738_9LACO</name>
<sequence length="464" mass="53260">MSNNNLDNKILMFLGQQVDFVDALTISRTFGVSKKTVYRAINKLNKDDMLVESQRGRGYRLIDNKISTSTTEQDEQRQIDLAINLLHSFPHGLNRWRLLEKLYISESTLHRDLSALNEFFIPFHISIDRSAGNAKVVGTEAQVRKALNYFLLENTVTQQVVEGLAGIFPDITKKDQTFISSQMTLIEKELDVEILDPYTVNIFSHLYIMLDRVRQHNSESIVTTKTNVHYDELLLRVARQVINNISEYTHAVINPEEVNNLVLYLVGLRYDRTLDDSQEGEAHRLVTYLVDELSLPKHVNIENLKNALIGHVRPMIHRLKEDMLIVNPLLNDIQFSYEETFTQIKTILATTIYNVSDDEVGFLTLYVVRALEEASIRKRVLLMCSTGVGTAQLLQTRVRRAFPDFEIVGTISSREYEMNLKQFEQVDLVISTVAIHFQPASPVIQVSALFNEGDRRRVEELLYG</sequence>
<keyword evidence="1" id="KW-0808">Transferase</keyword>
<dbReference type="Proteomes" id="UP000199268">
    <property type="component" value="Unassembled WGS sequence"/>
</dbReference>
<evidence type="ECO:0000313" key="9">
    <source>
        <dbReference type="Proteomes" id="UP000199268"/>
    </source>
</evidence>
<keyword evidence="5" id="KW-0804">Transcription</keyword>
<dbReference type="InterPro" id="IPR036095">
    <property type="entry name" value="PTS_EIIB-like_sf"/>
</dbReference>
<dbReference type="SUPFAM" id="SSF63520">
    <property type="entry name" value="PTS-regulatory domain, PRD"/>
    <property type="match status" value="2"/>
</dbReference>
<evidence type="ECO:0000256" key="5">
    <source>
        <dbReference type="ARBA" id="ARBA00023163"/>
    </source>
</evidence>
<dbReference type="PANTHER" id="PTHR30185:SF18">
    <property type="entry name" value="TRANSCRIPTIONAL REGULATOR MTLR"/>
    <property type="match status" value="1"/>
</dbReference>
<feature type="domain" description="PRD" evidence="7">
    <location>
        <begin position="273"/>
        <end position="377"/>
    </location>
</feature>
<dbReference type="RefSeq" id="WP_092462086.1">
    <property type="nucleotide sequence ID" value="NZ_BJEE01000001.1"/>
</dbReference>
<evidence type="ECO:0000259" key="6">
    <source>
        <dbReference type="PROSITE" id="PS51099"/>
    </source>
</evidence>
<dbReference type="PROSITE" id="PS51372">
    <property type="entry name" value="PRD_2"/>
    <property type="match status" value="1"/>
</dbReference>
<evidence type="ECO:0000256" key="2">
    <source>
        <dbReference type="ARBA" id="ARBA00022737"/>
    </source>
</evidence>
<dbReference type="Gene3D" id="3.40.50.2300">
    <property type="match status" value="1"/>
</dbReference>
<dbReference type="InterPro" id="IPR013011">
    <property type="entry name" value="PTS_EIIB_2"/>
</dbReference>
<accession>A0A1C4A738</accession>
<dbReference type="CDD" id="cd05568">
    <property type="entry name" value="PTS_IIB_bgl_like"/>
    <property type="match status" value="1"/>
</dbReference>
<feature type="domain" description="PTS EIIB type-2" evidence="6">
    <location>
        <begin position="378"/>
        <end position="464"/>
    </location>
</feature>
<dbReference type="InterPro" id="IPR013196">
    <property type="entry name" value="HTH_11"/>
</dbReference>
<evidence type="ECO:0000256" key="4">
    <source>
        <dbReference type="ARBA" id="ARBA00023159"/>
    </source>
</evidence>
<keyword evidence="4" id="KW-0010">Activator</keyword>
<dbReference type="Pfam" id="PF00874">
    <property type="entry name" value="PRD"/>
    <property type="match status" value="1"/>
</dbReference>
<reference evidence="9" key="1">
    <citation type="submission" date="2016-08" db="EMBL/GenBank/DDBJ databases">
        <authorList>
            <person name="Varghese N."/>
            <person name="Submissions Spin"/>
        </authorList>
    </citation>
    <scope>NUCLEOTIDE SEQUENCE [LARGE SCALE GENOMIC DNA]</scope>
    <source>
        <strain evidence="9">R-53094</strain>
    </source>
</reference>
<dbReference type="PANTHER" id="PTHR30185">
    <property type="entry name" value="CRYPTIC BETA-GLUCOSIDE BGL OPERON ANTITERMINATOR"/>
    <property type="match status" value="1"/>
</dbReference>
<dbReference type="EMBL" id="FMAO01000004">
    <property type="protein sequence ID" value="SCB90230.1"/>
    <property type="molecule type" value="Genomic_DNA"/>
</dbReference>
<keyword evidence="2" id="KW-0677">Repeat</keyword>
<evidence type="ECO:0000256" key="1">
    <source>
        <dbReference type="ARBA" id="ARBA00022679"/>
    </source>
</evidence>
<evidence type="ECO:0000259" key="7">
    <source>
        <dbReference type="PROSITE" id="PS51372"/>
    </source>
</evidence>
<dbReference type="GO" id="GO:0009401">
    <property type="term" value="P:phosphoenolpyruvate-dependent sugar phosphotransferase system"/>
    <property type="evidence" value="ECO:0007669"/>
    <property type="project" value="InterPro"/>
</dbReference>
<dbReference type="Gene3D" id="1.10.1790.10">
    <property type="entry name" value="PRD domain"/>
    <property type="match status" value="2"/>
</dbReference>
<keyword evidence="3" id="KW-0805">Transcription regulation</keyword>
<evidence type="ECO:0000313" key="8">
    <source>
        <dbReference type="EMBL" id="SCB90230.1"/>
    </source>
</evidence>
<dbReference type="OrthoDB" id="3239954at2"/>
<dbReference type="SUPFAM" id="SSF52794">
    <property type="entry name" value="PTS system IIB component-like"/>
    <property type="match status" value="1"/>
</dbReference>
<dbReference type="InterPro" id="IPR011608">
    <property type="entry name" value="PRD"/>
</dbReference>
<dbReference type="InterPro" id="IPR036390">
    <property type="entry name" value="WH_DNA-bd_sf"/>
</dbReference>
<protein>
    <submittedName>
        <fullName evidence="8">Activator of the mannose operon, transcriptional antiterminator</fullName>
    </submittedName>
</protein>
<dbReference type="PROSITE" id="PS51099">
    <property type="entry name" value="PTS_EIIB_TYPE_2"/>
    <property type="match status" value="1"/>
</dbReference>
<dbReference type="SUPFAM" id="SSF46785">
    <property type="entry name" value="Winged helix' DNA-binding domain"/>
    <property type="match status" value="1"/>
</dbReference>
<dbReference type="InterPro" id="IPR036634">
    <property type="entry name" value="PRD_sf"/>
</dbReference>
<gene>
    <name evidence="8" type="ORF">GA0061074_10435</name>
</gene>
<organism evidence="8 9">
    <name type="scientific">Weissella bombi</name>
    <dbReference type="NCBI Taxonomy" id="1505725"/>
    <lineage>
        <taxon>Bacteria</taxon>
        <taxon>Bacillati</taxon>
        <taxon>Bacillota</taxon>
        <taxon>Bacilli</taxon>
        <taxon>Lactobacillales</taxon>
        <taxon>Lactobacillaceae</taxon>
        <taxon>Weissella</taxon>
    </lineage>
</organism>
<dbReference type="Pfam" id="PF08279">
    <property type="entry name" value="HTH_11"/>
    <property type="match status" value="1"/>
</dbReference>
<dbReference type="STRING" id="1505725.GA0061074_10435"/>